<proteinExistence type="predicted"/>
<dbReference type="Gene3D" id="3.40.50.2000">
    <property type="entry name" value="Glycogen Phosphorylase B"/>
    <property type="match status" value="2"/>
</dbReference>
<comment type="caution">
    <text evidence="1">The sequence shown here is derived from an EMBL/GenBank/DDBJ whole genome shotgun (WGS) entry which is preliminary data.</text>
</comment>
<evidence type="ECO:0000313" key="2">
    <source>
        <dbReference type="Proteomes" id="UP000480684"/>
    </source>
</evidence>
<dbReference type="GO" id="GO:0016740">
    <property type="term" value="F:transferase activity"/>
    <property type="evidence" value="ECO:0007669"/>
    <property type="project" value="UniProtKB-KW"/>
</dbReference>
<sequence>MNLVFVNYCHPETPHVCGLRMARFAQAMAERGHKVVLVTRDLEGKPVAPPAAELPGLLAAHSWQQPFLLAVPPVPSRFHRALHEGTLPPLIRKAAIAVAYLADGGLFGDWRRACLVYAPVLANHFRPDLAWGTFGNTDTWAVARGLARRAGIAWVMDIKDYWRHFIPRPFQGLLARRLGDGAHLTAFSGENARDAAAWFGQPSEVVYSGLPTAFLEQGADPVSSDFVLSLTGSVYDHAVLERFISALARWSRQRPAGTTRLIYAGIDHRAVAQAARTLEPSWRLDIHPYLPLDQLHRLHETASVNAYLRTDRGFHHKVIELLAGRRPVLSFPAEGPEAHQLAETCGGTLLSCDDEDALCLALDRVATKEPLPAATAAGLAAFTWAAQATRLERVFLNVLERGRR</sequence>
<gene>
    <name evidence="1" type="ORF">G4223_15735</name>
</gene>
<protein>
    <submittedName>
        <fullName evidence="1">Glycosyltransferase family 4 protein</fullName>
    </submittedName>
</protein>
<dbReference type="EMBL" id="JAAIYP010000042">
    <property type="protein sequence ID" value="NFV81561.1"/>
    <property type="molecule type" value="Genomic_DNA"/>
</dbReference>
<accession>A0A7C9QW32</accession>
<evidence type="ECO:0000313" key="1">
    <source>
        <dbReference type="EMBL" id="NFV81561.1"/>
    </source>
</evidence>
<dbReference type="RefSeq" id="WP_163681736.1">
    <property type="nucleotide sequence ID" value="NZ_JAAIYP010000042.1"/>
</dbReference>
<dbReference type="Proteomes" id="UP000480684">
    <property type="component" value="Unassembled WGS sequence"/>
</dbReference>
<organism evidence="1 2">
    <name type="scientific">Magnetospirillum aberrantis SpK</name>
    <dbReference type="NCBI Taxonomy" id="908842"/>
    <lineage>
        <taxon>Bacteria</taxon>
        <taxon>Pseudomonadati</taxon>
        <taxon>Pseudomonadota</taxon>
        <taxon>Alphaproteobacteria</taxon>
        <taxon>Rhodospirillales</taxon>
        <taxon>Rhodospirillaceae</taxon>
        <taxon>Magnetospirillum</taxon>
    </lineage>
</organism>
<dbReference type="SUPFAM" id="SSF53756">
    <property type="entry name" value="UDP-Glycosyltransferase/glycogen phosphorylase"/>
    <property type="match status" value="1"/>
</dbReference>
<keyword evidence="1" id="KW-0808">Transferase</keyword>
<dbReference type="AlphaFoldDB" id="A0A7C9QW32"/>
<keyword evidence="2" id="KW-1185">Reference proteome</keyword>
<reference evidence="1 2" key="1">
    <citation type="submission" date="2020-02" db="EMBL/GenBank/DDBJ databases">
        <authorList>
            <person name="Dziuba M."/>
            <person name="Kuznetsov B."/>
            <person name="Mardanov A."/>
            <person name="Ravin N."/>
            <person name="Grouzdev D."/>
        </authorList>
    </citation>
    <scope>NUCLEOTIDE SEQUENCE [LARGE SCALE GENOMIC DNA]</scope>
    <source>
        <strain evidence="1 2">SpK</strain>
    </source>
</reference>
<name>A0A7C9QW32_9PROT</name>